<gene>
    <name evidence="5" type="ORF">AZ468_06310</name>
    <name evidence="4" type="ORF">OPW20_15880</name>
</gene>
<name>A0A178JFS3_9VIBR</name>
<dbReference type="Proteomes" id="UP000094761">
    <property type="component" value="Unassembled WGS sequence"/>
</dbReference>
<dbReference type="SUPFAM" id="SSF109854">
    <property type="entry name" value="DinB/YfiT-like putative metalloenzymes"/>
    <property type="match status" value="1"/>
</dbReference>
<evidence type="ECO:0000256" key="2">
    <source>
        <dbReference type="ARBA" id="ARBA00022723"/>
    </source>
</evidence>
<proteinExistence type="inferred from homology"/>
<dbReference type="GeneID" id="78075293"/>
<feature type="binding site" evidence="3">
    <location>
        <position position="146"/>
    </location>
    <ligand>
        <name>a divalent metal cation</name>
        <dbReference type="ChEBI" id="CHEBI:60240"/>
    </ligand>
</feature>
<evidence type="ECO:0000256" key="3">
    <source>
        <dbReference type="PIRSR" id="PIRSR607837-1"/>
    </source>
</evidence>
<evidence type="ECO:0000256" key="1">
    <source>
        <dbReference type="ARBA" id="ARBA00008635"/>
    </source>
</evidence>
<dbReference type="EMBL" id="LUAX01000001">
    <property type="protein sequence ID" value="OAN00736.1"/>
    <property type="molecule type" value="Genomic_DNA"/>
</dbReference>
<dbReference type="GO" id="GO:0046872">
    <property type="term" value="F:metal ion binding"/>
    <property type="evidence" value="ECO:0007669"/>
    <property type="project" value="UniProtKB-KW"/>
</dbReference>
<evidence type="ECO:0000313" key="5">
    <source>
        <dbReference type="EMBL" id="OAN00736.1"/>
    </source>
</evidence>
<dbReference type="Proteomes" id="UP001150001">
    <property type="component" value="Unassembled WGS sequence"/>
</dbReference>
<protein>
    <submittedName>
        <fullName evidence="5">Damage-inducible protein DinB</fullName>
    </submittedName>
    <submittedName>
        <fullName evidence="4">DinB family protein</fullName>
    </submittedName>
</protein>
<comment type="caution">
    <text evidence="5">The sequence shown here is derived from an EMBL/GenBank/DDBJ whole genome shotgun (WGS) entry which is preliminary data.</text>
</comment>
<keyword evidence="7" id="KW-1185">Reference proteome</keyword>
<accession>A0A178JFS3</accession>
<reference evidence="4" key="2">
    <citation type="submission" date="2022-11" db="EMBL/GenBank/DDBJ databases">
        <title>Role of the vibriolysin VemA secreted by the emergent pathogen Vibrio europaeus in the colonization of Manila clam mucus.</title>
        <authorList>
            <person name="Martinez C."/>
            <person name="Rodriguez S."/>
            <person name="Vences A."/>
            <person name="Barja J.L."/>
            <person name="Toranzo A.E."/>
            <person name="Dubert J."/>
        </authorList>
    </citation>
    <scope>NUCLEOTIDE SEQUENCE</scope>
    <source>
        <strain evidence="4">3454</strain>
    </source>
</reference>
<evidence type="ECO:0000313" key="4">
    <source>
        <dbReference type="EMBL" id="MDC5741552.1"/>
    </source>
</evidence>
<keyword evidence="2 3" id="KW-0479">Metal-binding</keyword>
<dbReference type="EMBL" id="JAPFIT010000018">
    <property type="protein sequence ID" value="MDC5741552.1"/>
    <property type="molecule type" value="Genomic_DNA"/>
</dbReference>
<dbReference type="OrthoDB" id="9807509at2"/>
<dbReference type="PANTHER" id="PTHR37302">
    <property type="entry name" value="SLR1116 PROTEIN"/>
    <property type="match status" value="1"/>
</dbReference>
<organism evidence="5 6">
    <name type="scientific">Vibrio europaeus</name>
    <dbReference type="NCBI Taxonomy" id="300876"/>
    <lineage>
        <taxon>Bacteria</taxon>
        <taxon>Pseudomonadati</taxon>
        <taxon>Pseudomonadota</taxon>
        <taxon>Gammaproteobacteria</taxon>
        <taxon>Vibrionales</taxon>
        <taxon>Vibrionaceae</taxon>
        <taxon>Vibrio</taxon>
        <taxon>Vibrio oreintalis group</taxon>
    </lineage>
</organism>
<reference evidence="5 6" key="1">
    <citation type="submission" date="2016-03" db="EMBL/GenBank/DDBJ databases">
        <title>Draft genome sequence of the Vibrio tubiashii subs. europaeus.</title>
        <authorList>
            <person name="Spinard E."/>
            <person name="Dubert J."/>
            <person name="Nelson D.R."/>
            <person name="Barja J.L."/>
        </authorList>
    </citation>
    <scope>NUCLEOTIDE SEQUENCE [LARGE SCALE GENOMIC DNA]</scope>
    <source>
        <strain evidence="6">PP-638</strain>
        <strain evidence="5">PP2-638</strain>
    </source>
</reference>
<dbReference type="RefSeq" id="WP_069666636.1">
    <property type="nucleotide sequence ID" value="NZ_JAPFIM010000026.1"/>
</dbReference>
<dbReference type="Pfam" id="PF05163">
    <property type="entry name" value="DinB"/>
    <property type="match status" value="1"/>
</dbReference>
<feature type="binding site" evidence="3">
    <location>
        <position position="150"/>
    </location>
    <ligand>
        <name>a divalent metal cation</name>
        <dbReference type="ChEBI" id="CHEBI:60240"/>
    </ligand>
</feature>
<evidence type="ECO:0000313" key="6">
    <source>
        <dbReference type="Proteomes" id="UP000094761"/>
    </source>
</evidence>
<dbReference type="PANTHER" id="PTHR37302:SF1">
    <property type="entry name" value="PROTEIN DINB"/>
    <property type="match status" value="1"/>
</dbReference>
<dbReference type="Gene3D" id="1.20.120.450">
    <property type="entry name" value="dinb family like domain"/>
    <property type="match status" value="1"/>
</dbReference>
<comment type="similarity">
    <text evidence="1">Belongs to the DinB family.</text>
</comment>
<dbReference type="InterPro" id="IPR007837">
    <property type="entry name" value="DinB"/>
</dbReference>
<feature type="binding site" evidence="3">
    <location>
        <position position="50"/>
    </location>
    <ligand>
        <name>a divalent metal cation</name>
        <dbReference type="ChEBI" id="CHEBI:60240"/>
    </ligand>
</feature>
<sequence length="182" mass="20662">MDLSSNFRMLALYNQRMNQQLLSVCEQLSPQQLNQETHSFFPSVMAHWNHILFGDLIMLQRLVTNQIHRLTPQQVNTLPIAKAVDDTFVTNIEELKALRSLVDQIYIDMTKVFTAKTCEQTVVYTTTEGGEMRRNVGEFCQHIFNHQTHHRGQLTAILAQLGCDFGCTDLPVIVPEGSSALA</sequence>
<dbReference type="AlphaFoldDB" id="A0A178JFS3"/>
<dbReference type="InterPro" id="IPR034660">
    <property type="entry name" value="DinB/YfiT-like"/>
</dbReference>
<evidence type="ECO:0000313" key="7">
    <source>
        <dbReference type="Proteomes" id="UP001150001"/>
    </source>
</evidence>